<evidence type="ECO:0000313" key="2">
    <source>
        <dbReference type="Proteomes" id="UP000012371"/>
    </source>
</evidence>
<accession>N1VLR8</accession>
<gene>
    <name evidence="1" type="ORF">LEP1GSC203_0347</name>
</gene>
<reference evidence="1" key="1">
    <citation type="submission" date="2013-03" db="EMBL/GenBank/DDBJ databases">
        <authorList>
            <person name="Harkins D.M."/>
            <person name="Durkin A.S."/>
            <person name="Brinkac L.M."/>
            <person name="Haft D.H."/>
            <person name="Selengut J.D."/>
            <person name="Sanka R."/>
            <person name="DePew J."/>
            <person name="Purushe J."/>
            <person name="Hartskeerl R.A."/>
            <person name="Ahmed A."/>
            <person name="van der Linden H."/>
            <person name="Goris M.G.A."/>
            <person name="Vinetz J.M."/>
            <person name="Sutton G.G."/>
            <person name="Nierman W.C."/>
            <person name="Fouts D.E."/>
        </authorList>
    </citation>
    <scope>NUCLEOTIDE SEQUENCE [LARGE SCALE GENOMIC DNA]</scope>
    <source>
        <strain evidence="1">LT 11-33</strain>
    </source>
</reference>
<dbReference type="STRING" id="1257025.LEP1GSC203_0347"/>
<name>N1VLR8_9LEPT</name>
<dbReference type="AlphaFoldDB" id="N1VLR8"/>
<keyword evidence="2" id="KW-1185">Reference proteome</keyword>
<protein>
    <submittedName>
        <fullName evidence="1">Uncharacterized protein</fullName>
    </submittedName>
</protein>
<evidence type="ECO:0000313" key="1">
    <source>
        <dbReference type="EMBL" id="EMY60659.1"/>
    </source>
</evidence>
<dbReference type="EMBL" id="AOGW02000012">
    <property type="protein sequence ID" value="EMY60659.1"/>
    <property type="molecule type" value="Genomic_DNA"/>
</dbReference>
<organism evidence="1 2">
    <name type="scientific">Leptospira terpstrae serovar Hualin str. LT 11-33 = ATCC 700639</name>
    <dbReference type="NCBI Taxonomy" id="1257025"/>
    <lineage>
        <taxon>Bacteria</taxon>
        <taxon>Pseudomonadati</taxon>
        <taxon>Spirochaetota</taxon>
        <taxon>Spirochaetia</taxon>
        <taxon>Leptospirales</taxon>
        <taxon>Leptospiraceae</taxon>
        <taxon>Leptospira</taxon>
    </lineage>
</organism>
<sequence length="42" mass="4707">MKFGSNNIPKKLRIANCKSNIVEIVEAGLEYADERSKELINA</sequence>
<dbReference type="Proteomes" id="UP000012371">
    <property type="component" value="Unassembled WGS sequence"/>
</dbReference>
<proteinExistence type="predicted"/>
<comment type="caution">
    <text evidence="1">The sequence shown here is derived from an EMBL/GenBank/DDBJ whole genome shotgun (WGS) entry which is preliminary data.</text>
</comment>